<evidence type="ECO:0000313" key="10">
    <source>
        <dbReference type="Proteomes" id="UP000232875"/>
    </source>
</evidence>
<comment type="subcellular location">
    <subcellularLocation>
        <location evidence="1">Nucleus</location>
    </subcellularLocation>
</comment>
<dbReference type="SUPFAM" id="SSF57959">
    <property type="entry name" value="Leucine zipper domain"/>
    <property type="match status" value="1"/>
</dbReference>
<evidence type="ECO:0000256" key="3">
    <source>
        <dbReference type="ARBA" id="ARBA00023125"/>
    </source>
</evidence>
<dbReference type="InterPro" id="IPR002112">
    <property type="entry name" value="Leuzip_Jun"/>
</dbReference>
<dbReference type="InterPro" id="IPR004827">
    <property type="entry name" value="bZIP"/>
</dbReference>
<evidence type="ECO:0000256" key="5">
    <source>
        <dbReference type="ARBA" id="ARBA00023242"/>
    </source>
</evidence>
<dbReference type="Gene3D" id="1.20.5.170">
    <property type="match status" value="1"/>
</dbReference>
<dbReference type="GO" id="GO:0003700">
    <property type="term" value="F:DNA-binding transcription factor activity"/>
    <property type="evidence" value="ECO:0007669"/>
    <property type="project" value="InterPro"/>
</dbReference>
<evidence type="ECO:0000256" key="4">
    <source>
        <dbReference type="ARBA" id="ARBA00023163"/>
    </source>
</evidence>
<feature type="region of interest" description="Disordered" evidence="7">
    <location>
        <begin position="404"/>
        <end position="431"/>
    </location>
</feature>
<dbReference type="PROSITE" id="PS50217">
    <property type="entry name" value="BZIP"/>
    <property type="match status" value="1"/>
</dbReference>
<dbReference type="InterPro" id="IPR051027">
    <property type="entry name" value="bZIP_transcription_factors"/>
</dbReference>
<keyword evidence="2" id="KW-0805">Transcription regulation</keyword>
<proteinExistence type="predicted"/>
<keyword evidence="3" id="KW-0238">DNA-binding</keyword>
<feature type="coiled-coil region" evidence="6">
    <location>
        <begin position="267"/>
        <end position="301"/>
    </location>
</feature>
<evidence type="ECO:0000256" key="1">
    <source>
        <dbReference type="ARBA" id="ARBA00004123"/>
    </source>
</evidence>
<dbReference type="GO" id="GO:0005634">
    <property type="term" value="C:nucleus"/>
    <property type="evidence" value="ECO:0007669"/>
    <property type="project" value="UniProtKB-SubCell"/>
</dbReference>
<dbReference type="FunFam" id="1.20.5.170:FF:000053">
    <property type="entry name" value="BZIP transcription factor AtfA"/>
    <property type="match status" value="1"/>
</dbReference>
<accession>A0A2N1JAN5</accession>
<feature type="compositionally biased region" description="Basic and acidic residues" evidence="7">
    <location>
        <begin position="196"/>
        <end position="218"/>
    </location>
</feature>
<organism evidence="9 10">
    <name type="scientific">Malassezia vespertilionis</name>
    <dbReference type="NCBI Taxonomy" id="2020962"/>
    <lineage>
        <taxon>Eukaryota</taxon>
        <taxon>Fungi</taxon>
        <taxon>Dikarya</taxon>
        <taxon>Basidiomycota</taxon>
        <taxon>Ustilaginomycotina</taxon>
        <taxon>Malasseziomycetes</taxon>
        <taxon>Malasseziales</taxon>
        <taxon>Malasseziaceae</taxon>
        <taxon>Malassezia</taxon>
    </lineage>
</organism>
<evidence type="ECO:0000256" key="2">
    <source>
        <dbReference type="ARBA" id="ARBA00023015"/>
    </source>
</evidence>
<keyword evidence="4" id="KW-0804">Transcription</keyword>
<dbReference type="Pfam" id="PF00170">
    <property type="entry name" value="bZIP_1"/>
    <property type="match status" value="1"/>
</dbReference>
<dbReference type="PANTHER" id="PTHR19304">
    <property type="entry name" value="CYCLIC-AMP RESPONSE ELEMENT BINDING PROTEIN"/>
    <property type="match status" value="1"/>
</dbReference>
<evidence type="ECO:0000256" key="7">
    <source>
        <dbReference type="SAM" id="MobiDB-lite"/>
    </source>
</evidence>
<evidence type="ECO:0000256" key="6">
    <source>
        <dbReference type="SAM" id="Coils"/>
    </source>
</evidence>
<dbReference type="GO" id="GO:0003677">
    <property type="term" value="F:DNA binding"/>
    <property type="evidence" value="ECO:0007669"/>
    <property type="project" value="UniProtKB-KW"/>
</dbReference>
<evidence type="ECO:0000313" key="9">
    <source>
        <dbReference type="EMBL" id="PKI83620.1"/>
    </source>
</evidence>
<keyword evidence="6" id="KW-0175">Coiled coil</keyword>
<dbReference type="InterPro" id="IPR046347">
    <property type="entry name" value="bZIP_sf"/>
</dbReference>
<gene>
    <name evidence="9" type="ORF">MVES_002608</name>
</gene>
<dbReference type="STRING" id="2020962.A0A2N1JAN5"/>
<dbReference type="CDD" id="cd14687">
    <property type="entry name" value="bZIP_ATF2"/>
    <property type="match status" value="1"/>
</dbReference>
<dbReference type="OrthoDB" id="295274at2759"/>
<feature type="domain" description="BZIP" evidence="8">
    <location>
        <begin position="242"/>
        <end position="305"/>
    </location>
</feature>
<name>A0A2N1JAN5_9BASI</name>
<dbReference type="AlphaFoldDB" id="A0A2N1JAN5"/>
<dbReference type="Proteomes" id="UP000232875">
    <property type="component" value="Unassembled WGS sequence"/>
</dbReference>
<feature type="region of interest" description="Disordered" evidence="7">
    <location>
        <begin position="196"/>
        <end position="248"/>
    </location>
</feature>
<sequence>MRSTVNVAHVDAVPVSHPSTVNMMRPAVPAMNEVNNISSPTAIGAIPSLTCSAEVIPNSVATSAAPLRAGVSSTSAFLSLLPNNPITPAPLFTPISGINMSAISTASVFASVAESMPSFSPSINAPTPTAVERSFDAVSTAEGEPNRPRTPTRATDAEPEADTEHPNKHSSANGATAVGEIGAASGLYMLSQATKNEEQEMERNGLKEHQEVPYRDDSLGMSEFAEGDHARGEQSDTEDEPYTKRRSFLERNRQAAHKCRQRKKAWLVSLQAKVEYLQSDNESLQSTVEALRSEVMYLKSQLMQQIPSQLEGESKDTMGETGRTVHNVAYPSIGVDVSGSFVGYQSQPHIPASLMAHLPTVGPIPGTQPPHIPTQTIERATGSNASSGSLPAYPASHTIPRIAQMPASQPFIPQYASPSNQGFARTLRRSE</sequence>
<reference evidence="9 10" key="1">
    <citation type="submission" date="2017-10" db="EMBL/GenBank/DDBJ databases">
        <title>A novel species of cold-tolerant Malassezia isolated from bats.</title>
        <authorList>
            <person name="Lorch J.M."/>
            <person name="Palmer J.M."/>
            <person name="Vanderwolf K.J."/>
            <person name="Schmidt K.Z."/>
            <person name="Verant M.L."/>
            <person name="Weller T.J."/>
            <person name="Blehert D.S."/>
        </authorList>
    </citation>
    <scope>NUCLEOTIDE SEQUENCE [LARGE SCALE GENOMIC DNA]</scope>
    <source>
        <strain evidence="9 10">NWHC:44797-103</strain>
    </source>
</reference>
<dbReference type="EMBL" id="KZ454991">
    <property type="protein sequence ID" value="PKI83620.1"/>
    <property type="molecule type" value="Genomic_DNA"/>
</dbReference>
<evidence type="ECO:0000259" key="8">
    <source>
        <dbReference type="PROSITE" id="PS50217"/>
    </source>
</evidence>
<protein>
    <recommendedName>
        <fullName evidence="8">BZIP domain-containing protein</fullName>
    </recommendedName>
</protein>
<keyword evidence="5" id="KW-0539">Nucleus</keyword>
<dbReference type="PRINTS" id="PR00043">
    <property type="entry name" value="LEUZIPPRJUN"/>
</dbReference>
<feature type="region of interest" description="Disordered" evidence="7">
    <location>
        <begin position="138"/>
        <end position="174"/>
    </location>
</feature>
<dbReference type="SMART" id="SM00338">
    <property type="entry name" value="BRLZ"/>
    <property type="match status" value="1"/>
</dbReference>
<keyword evidence="10" id="KW-1185">Reference proteome</keyword>